<keyword evidence="9 13" id="KW-1133">Transmembrane helix</keyword>
<feature type="transmembrane region" description="Helical" evidence="13">
    <location>
        <begin position="205"/>
        <end position="225"/>
    </location>
</feature>
<dbReference type="Pfam" id="PF00367">
    <property type="entry name" value="PTS_EIIB"/>
    <property type="match status" value="1"/>
</dbReference>
<gene>
    <name evidence="17" type="ORF">ET495_12175</name>
</gene>
<evidence type="ECO:0000259" key="14">
    <source>
        <dbReference type="PROSITE" id="PS51093"/>
    </source>
</evidence>
<evidence type="ECO:0000256" key="6">
    <source>
        <dbReference type="ARBA" id="ARBA00022683"/>
    </source>
</evidence>
<feature type="domain" description="PTS EIIC type-1" evidence="16">
    <location>
        <begin position="102"/>
        <end position="461"/>
    </location>
</feature>
<dbReference type="EMBL" id="CP035495">
    <property type="protein sequence ID" value="QAY63866.1"/>
    <property type="molecule type" value="Genomic_DNA"/>
</dbReference>
<dbReference type="Pfam" id="PF00358">
    <property type="entry name" value="PTS_EIIA_1"/>
    <property type="match status" value="1"/>
</dbReference>
<organism evidence="17 18">
    <name type="scientific">Xylanimonas allomyrinae</name>
    <dbReference type="NCBI Taxonomy" id="2509459"/>
    <lineage>
        <taxon>Bacteria</taxon>
        <taxon>Bacillati</taxon>
        <taxon>Actinomycetota</taxon>
        <taxon>Actinomycetes</taxon>
        <taxon>Micrococcales</taxon>
        <taxon>Promicromonosporaceae</taxon>
        <taxon>Xylanimonas</taxon>
    </lineage>
</organism>
<dbReference type="GO" id="GO:0016301">
    <property type="term" value="F:kinase activity"/>
    <property type="evidence" value="ECO:0007669"/>
    <property type="project" value="UniProtKB-KW"/>
</dbReference>
<feature type="region of interest" description="Disordered" evidence="12">
    <location>
        <begin position="457"/>
        <end position="479"/>
    </location>
</feature>
<dbReference type="SUPFAM" id="SSF51261">
    <property type="entry name" value="Duplicated hybrid motif"/>
    <property type="match status" value="1"/>
</dbReference>
<feature type="transmembrane region" description="Helical" evidence="13">
    <location>
        <begin position="172"/>
        <end position="193"/>
    </location>
</feature>
<keyword evidence="10 13" id="KW-0472">Membrane</keyword>
<dbReference type="FunFam" id="2.70.70.10:FF:000001">
    <property type="entry name" value="PTS system glucose-specific IIA component"/>
    <property type="match status" value="1"/>
</dbReference>
<dbReference type="Proteomes" id="UP000291758">
    <property type="component" value="Chromosome"/>
</dbReference>
<evidence type="ECO:0000256" key="13">
    <source>
        <dbReference type="SAM" id="Phobius"/>
    </source>
</evidence>
<dbReference type="CDD" id="cd00212">
    <property type="entry name" value="PTS_IIB_glc"/>
    <property type="match status" value="1"/>
</dbReference>
<dbReference type="PANTHER" id="PTHR30175:SF1">
    <property type="entry name" value="PTS SYSTEM ARBUTIN-, CELLOBIOSE-, AND SALICIN-SPECIFIC EIIBC COMPONENT-RELATED"/>
    <property type="match status" value="1"/>
</dbReference>
<keyword evidence="2" id="KW-0813">Transport</keyword>
<dbReference type="GO" id="GO:0009401">
    <property type="term" value="P:phosphoenolpyruvate-dependent sugar phosphotransferase system"/>
    <property type="evidence" value="ECO:0007669"/>
    <property type="project" value="UniProtKB-KW"/>
</dbReference>
<dbReference type="GO" id="GO:0008982">
    <property type="term" value="F:protein-N(PI)-phosphohistidine-sugar phosphotransferase activity"/>
    <property type="evidence" value="ECO:0007669"/>
    <property type="project" value="InterPro"/>
</dbReference>
<evidence type="ECO:0000256" key="1">
    <source>
        <dbReference type="ARBA" id="ARBA00004651"/>
    </source>
</evidence>
<keyword evidence="6" id="KW-0598">Phosphotransferase system</keyword>
<dbReference type="InterPro" id="IPR001996">
    <property type="entry name" value="PTS_IIB_1"/>
</dbReference>
<keyword evidence="8" id="KW-0418">Kinase</keyword>
<evidence type="ECO:0000256" key="12">
    <source>
        <dbReference type="SAM" id="MobiDB-lite"/>
    </source>
</evidence>
<keyword evidence="4" id="KW-0762">Sugar transport</keyword>
<evidence type="ECO:0000256" key="9">
    <source>
        <dbReference type="ARBA" id="ARBA00022989"/>
    </source>
</evidence>
<feature type="domain" description="PTS EIIB type-1" evidence="15">
    <location>
        <begin position="4"/>
        <end position="86"/>
    </location>
</feature>
<feature type="active site" description="Phosphocysteine intermediate; for EIIB activity" evidence="11">
    <location>
        <position position="26"/>
    </location>
</feature>
<evidence type="ECO:0000256" key="8">
    <source>
        <dbReference type="ARBA" id="ARBA00022777"/>
    </source>
</evidence>
<dbReference type="InterPro" id="IPR050558">
    <property type="entry name" value="PTS_Sugar-Specific_Components"/>
</dbReference>
<dbReference type="FunFam" id="3.30.1360.60:FF:000001">
    <property type="entry name" value="PTS system glucose-specific IIBC component PtsG"/>
    <property type="match status" value="1"/>
</dbReference>
<reference evidence="17 18" key="1">
    <citation type="submission" date="2019-01" db="EMBL/GenBank/DDBJ databases">
        <title>Genome sequencing of strain 2JSPR-7.</title>
        <authorList>
            <person name="Heo J."/>
            <person name="Kim S.-J."/>
            <person name="Kim J.-S."/>
            <person name="Hong S.-B."/>
            <person name="Kwon S.-W."/>
        </authorList>
    </citation>
    <scope>NUCLEOTIDE SEQUENCE [LARGE SCALE GENOMIC DNA]</scope>
    <source>
        <strain evidence="17 18">2JSPR-7</strain>
    </source>
</reference>
<dbReference type="AlphaFoldDB" id="A0A4P6EN96"/>
<feature type="transmembrane region" description="Helical" evidence="13">
    <location>
        <begin position="320"/>
        <end position="345"/>
    </location>
</feature>
<dbReference type="Pfam" id="PF02378">
    <property type="entry name" value="PTS_EIIC"/>
    <property type="match status" value="1"/>
</dbReference>
<keyword evidence="18" id="KW-1185">Reference proteome</keyword>
<accession>A0A4P6EN96</accession>
<evidence type="ECO:0000256" key="5">
    <source>
        <dbReference type="ARBA" id="ARBA00022679"/>
    </source>
</evidence>
<keyword evidence="7 13" id="KW-0812">Transmembrane</keyword>
<keyword evidence="3" id="KW-1003">Cell membrane</keyword>
<dbReference type="PROSITE" id="PS01035">
    <property type="entry name" value="PTS_EIIB_TYPE_1_CYS"/>
    <property type="match status" value="1"/>
</dbReference>
<dbReference type="RefSeq" id="WP_129205026.1">
    <property type="nucleotide sequence ID" value="NZ_CP035495.1"/>
</dbReference>
<sequence length="638" mass="65184">MDYPKTAADVLRGVGGKDNVQSLVHCATRLRFVLKDDAKADPTAVRQAPGVITTATAGGQFQVVIGNEVPEVYQALEPLLGTGSSAATGGGQRTNLLSRFIAMISGIFQPVLWIIAASGLIKACLALALNYAWISPAGVNYSVLSGIADAAFYFLPVLLAITAARYFKANEFTAVVIAAALLHPTIVGLFPGIGAPSTTESFAGIPMTLMVAYSGSVIPIIVAVWVQSHLERPLYARIWAPVRRFVTPMVVLLIIVPLILIAVGPLGTYVSLGLSSAIDSVFGAVPFVGGALMGGLWQVLVIFGLHWGLVPVFINEVGANGVTILAAPVFAAVFGQSAAVLAVWLRTRSAARRQLAAPATLSGFVAGITEPAIYGVNLPLKRPFVFGVIGGAVGGAIIASGGTSSNNPAPPSGLSFWPSLAPQGGIAWIVIGALASIAIAFALTVVFFKEPADGATTAAADAPGEHADGTDVRSPLDGTAVPLSESPDAAFSSGLLGHGMTIKPRSGAVFAPFDGTVVTLFPTMHAIGLRSTAGVELLIHVGIDTVKLGGQHFTARVESGQQVSAGDLLLQFDPEAITAAGYDLSTPVVVTNGAAHAVVDTVAPGPIAHGDPLFRTVAPGQAEPESTAAAASAAPAAR</sequence>
<dbReference type="KEGG" id="xyl:ET495_12175"/>
<dbReference type="InterPro" id="IPR013013">
    <property type="entry name" value="PTS_EIIC_1"/>
</dbReference>
<feature type="domain" description="PTS EIIA type-1" evidence="14">
    <location>
        <begin position="488"/>
        <end position="592"/>
    </location>
</feature>
<dbReference type="Gene3D" id="2.70.70.10">
    <property type="entry name" value="Glucose Permease (Domain IIA)"/>
    <property type="match status" value="1"/>
</dbReference>
<dbReference type="NCBIfam" id="TIGR00830">
    <property type="entry name" value="PTBA"/>
    <property type="match status" value="1"/>
</dbReference>
<evidence type="ECO:0000256" key="7">
    <source>
        <dbReference type="ARBA" id="ARBA00022692"/>
    </source>
</evidence>
<name>A0A4P6EN96_9MICO</name>
<dbReference type="PANTHER" id="PTHR30175">
    <property type="entry name" value="PHOSPHOTRANSFERASE SYSTEM TRANSPORT PROTEIN"/>
    <property type="match status" value="1"/>
</dbReference>
<evidence type="ECO:0000313" key="17">
    <source>
        <dbReference type="EMBL" id="QAY63866.1"/>
    </source>
</evidence>
<dbReference type="GO" id="GO:0005886">
    <property type="term" value="C:plasma membrane"/>
    <property type="evidence" value="ECO:0007669"/>
    <property type="project" value="UniProtKB-SubCell"/>
</dbReference>
<comment type="subcellular location">
    <subcellularLocation>
        <location evidence="1">Cell membrane</location>
        <topology evidence="1">Multi-pass membrane protein</topology>
    </subcellularLocation>
</comment>
<dbReference type="NCBIfam" id="TIGR01995">
    <property type="entry name" value="PTS-II-ABC-beta"/>
    <property type="match status" value="1"/>
</dbReference>
<dbReference type="PROSITE" id="PS51098">
    <property type="entry name" value="PTS_EIIB_TYPE_1"/>
    <property type="match status" value="1"/>
</dbReference>
<dbReference type="InterPro" id="IPR011055">
    <property type="entry name" value="Dup_hybrid_motif"/>
</dbReference>
<dbReference type="InterPro" id="IPR001127">
    <property type="entry name" value="PTS_EIIA_1_perm"/>
</dbReference>
<dbReference type="GO" id="GO:0015771">
    <property type="term" value="P:trehalose transport"/>
    <property type="evidence" value="ECO:0007669"/>
    <property type="project" value="TreeGrafter"/>
</dbReference>
<evidence type="ECO:0000259" key="15">
    <source>
        <dbReference type="PROSITE" id="PS51098"/>
    </source>
</evidence>
<evidence type="ECO:0000259" key="16">
    <source>
        <dbReference type="PROSITE" id="PS51103"/>
    </source>
</evidence>
<dbReference type="InterPro" id="IPR003352">
    <property type="entry name" value="PTS_EIIC"/>
</dbReference>
<feature type="transmembrane region" description="Helical" evidence="13">
    <location>
        <begin position="295"/>
        <end position="314"/>
    </location>
</feature>
<feature type="transmembrane region" description="Helical" evidence="13">
    <location>
        <begin position="139"/>
        <end position="160"/>
    </location>
</feature>
<dbReference type="InterPro" id="IPR036878">
    <property type="entry name" value="Glu_permease_IIB"/>
</dbReference>
<dbReference type="PROSITE" id="PS51103">
    <property type="entry name" value="PTS_EIIC_TYPE_1"/>
    <property type="match status" value="1"/>
</dbReference>
<feature type="transmembrane region" description="Helical" evidence="13">
    <location>
        <begin position="384"/>
        <end position="405"/>
    </location>
</feature>
<dbReference type="Gene3D" id="3.30.1360.60">
    <property type="entry name" value="Glucose permease domain IIB"/>
    <property type="match status" value="1"/>
</dbReference>
<evidence type="ECO:0000313" key="18">
    <source>
        <dbReference type="Proteomes" id="UP000291758"/>
    </source>
</evidence>
<protein>
    <submittedName>
        <fullName evidence="17">PTS beta-glucoside transporter subunit IIBCA</fullName>
    </submittedName>
</protein>
<dbReference type="GO" id="GO:0090589">
    <property type="term" value="F:protein-phosphocysteine-trehalose phosphotransferase system transporter activity"/>
    <property type="evidence" value="ECO:0007669"/>
    <property type="project" value="TreeGrafter"/>
</dbReference>
<evidence type="ECO:0000256" key="10">
    <source>
        <dbReference type="ARBA" id="ARBA00023136"/>
    </source>
</evidence>
<feature type="transmembrane region" description="Helical" evidence="13">
    <location>
        <begin position="425"/>
        <end position="448"/>
    </location>
</feature>
<feature type="transmembrane region" description="Helical" evidence="13">
    <location>
        <begin position="245"/>
        <end position="263"/>
    </location>
</feature>
<evidence type="ECO:0000256" key="2">
    <source>
        <dbReference type="ARBA" id="ARBA00022448"/>
    </source>
</evidence>
<dbReference type="PROSITE" id="PS00371">
    <property type="entry name" value="PTS_EIIA_TYPE_1_HIS"/>
    <property type="match status" value="1"/>
</dbReference>
<evidence type="ECO:0000256" key="3">
    <source>
        <dbReference type="ARBA" id="ARBA00022475"/>
    </source>
</evidence>
<dbReference type="InterPro" id="IPR018113">
    <property type="entry name" value="PTrfase_EIIB_Cys"/>
</dbReference>
<dbReference type="SUPFAM" id="SSF55604">
    <property type="entry name" value="Glucose permease domain IIB"/>
    <property type="match status" value="1"/>
</dbReference>
<evidence type="ECO:0000256" key="11">
    <source>
        <dbReference type="PROSITE-ProRule" id="PRU00421"/>
    </source>
</evidence>
<dbReference type="OrthoDB" id="9797715at2"/>
<dbReference type="InterPro" id="IPR011297">
    <property type="entry name" value="PTS_IIABC_b_glu"/>
</dbReference>
<evidence type="ECO:0000256" key="4">
    <source>
        <dbReference type="ARBA" id="ARBA00022597"/>
    </source>
</evidence>
<proteinExistence type="predicted"/>
<dbReference type="PROSITE" id="PS51093">
    <property type="entry name" value="PTS_EIIA_TYPE_1"/>
    <property type="match status" value="1"/>
</dbReference>
<keyword evidence="5" id="KW-0808">Transferase</keyword>